<dbReference type="SUPFAM" id="SSF56784">
    <property type="entry name" value="HAD-like"/>
    <property type="match status" value="1"/>
</dbReference>
<dbReference type="InterPro" id="IPR023198">
    <property type="entry name" value="PGP-like_dom2"/>
</dbReference>
<dbReference type="Gene3D" id="1.10.150.240">
    <property type="entry name" value="Putative phosphatase, domain 2"/>
    <property type="match status" value="1"/>
</dbReference>
<evidence type="ECO:0000313" key="1">
    <source>
        <dbReference type="EMBL" id="SFP22073.1"/>
    </source>
</evidence>
<dbReference type="PANTHER" id="PTHR47478:SF1">
    <property type="entry name" value="PYRIMIDINE 5'-NUCLEOTIDASE YJJG"/>
    <property type="match status" value="1"/>
</dbReference>
<dbReference type="SFLD" id="SFLDG01129">
    <property type="entry name" value="C1.5:_HAD__Beta-PGM__Phosphata"/>
    <property type="match status" value="1"/>
</dbReference>
<protein>
    <submittedName>
        <fullName evidence="1">Putative hydrolase of the HAD superfamily</fullName>
    </submittedName>
</protein>
<dbReference type="InterPro" id="IPR023214">
    <property type="entry name" value="HAD_sf"/>
</dbReference>
<gene>
    <name evidence="1" type="ORF">SAMN05518683_103180</name>
</gene>
<dbReference type="InterPro" id="IPR036412">
    <property type="entry name" value="HAD-like_sf"/>
</dbReference>
<dbReference type="NCBIfam" id="TIGR01549">
    <property type="entry name" value="HAD-SF-IA-v1"/>
    <property type="match status" value="1"/>
</dbReference>
<dbReference type="STRING" id="1884432.SAMN05518683_103180"/>
<dbReference type="SFLD" id="SFLDS00003">
    <property type="entry name" value="Haloacid_Dehalogenase"/>
    <property type="match status" value="1"/>
</dbReference>
<organism evidence="1 2">
    <name type="scientific">Salibacterium halotolerans</name>
    <dbReference type="NCBI Taxonomy" id="1884432"/>
    <lineage>
        <taxon>Bacteria</taxon>
        <taxon>Bacillati</taxon>
        <taxon>Bacillota</taxon>
        <taxon>Bacilli</taxon>
        <taxon>Bacillales</taxon>
        <taxon>Bacillaceae</taxon>
    </lineage>
</organism>
<dbReference type="InterPro" id="IPR052550">
    <property type="entry name" value="Pyrimidine_5'-ntase_YjjG"/>
</dbReference>
<keyword evidence="1" id="KW-0378">Hydrolase</keyword>
<dbReference type="Gene3D" id="3.40.50.1000">
    <property type="entry name" value="HAD superfamily/HAD-like"/>
    <property type="match status" value="1"/>
</dbReference>
<dbReference type="Pfam" id="PF00702">
    <property type="entry name" value="Hydrolase"/>
    <property type="match status" value="1"/>
</dbReference>
<dbReference type="EMBL" id="FOXD01000003">
    <property type="protein sequence ID" value="SFP22073.1"/>
    <property type="molecule type" value="Genomic_DNA"/>
</dbReference>
<dbReference type="Proteomes" id="UP000198892">
    <property type="component" value="Unassembled WGS sequence"/>
</dbReference>
<proteinExistence type="predicted"/>
<keyword evidence="2" id="KW-1185">Reference proteome</keyword>
<dbReference type="PRINTS" id="PR00413">
    <property type="entry name" value="HADHALOGNASE"/>
</dbReference>
<dbReference type="PANTHER" id="PTHR47478">
    <property type="match status" value="1"/>
</dbReference>
<reference evidence="2" key="1">
    <citation type="submission" date="2016-10" db="EMBL/GenBank/DDBJ databases">
        <authorList>
            <person name="Varghese N."/>
            <person name="Submissions S."/>
        </authorList>
    </citation>
    <scope>NUCLEOTIDE SEQUENCE [LARGE SCALE GENOMIC DNA]</scope>
    <source>
        <strain evidence="2">S7</strain>
    </source>
</reference>
<sequence length="249" mass="29141">MRWNTICFDLDNTLFSHEDAFEQAVKHTFYTMYQTGSTGNPFAEVDAKDWFRTFKYHSDLLWAYYEQNNWTHDEYRKKRFDETMKAFSLPYARGDAEQFHEQYEKVVADFCVPFEGVYELLDRLLKEGLRLGIITNGRTKTQRKKWQKLQLDSFIPESHLIVSEEAAVEKPEREMFDYALQQLQGETAGSLFIGDSWELDVQGAIHAGWDAVFLNTRGEERTTSDAPAAEHKSFQETARFLLQSLRLKG</sequence>
<accession>A0A1I5NJV0</accession>
<dbReference type="GO" id="GO:0016787">
    <property type="term" value="F:hydrolase activity"/>
    <property type="evidence" value="ECO:0007669"/>
    <property type="project" value="UniProtKB-KW"/>
</dbReference>
<dbReference type="InterPro" id="IPR006439">
    <property type="entry name" value="HAD-SF_hydro_IA"/>
</dbReference>
<evidence type="ECO:0000313" key="2">
    <source>
        <dbReference type="Proteomes" id="UP000198892"/>
    </source>
</evidence>
<dbReference type="AlphaFoldDB" id="A0A1I5NJV0"/>
<dbReference type="RefSeq" id="WP_170840945.1">
    <property type="nucleotide sequence ID" value="NZ_FOXD01000003.1"/>
</dbReference>
<name>A0A1I5NJV0_9BACI</name>